<evidence type="ECO:0000313" key="10">
    <source>
        <dbReference type="Proteomes" id="UP000297693"/>
    </source>
</evidence>
<dbReference type="Gene3D" id="3.40.50.1400">
    <property type="match status" value="2"/>
</dbReference>
<dbReference type="EC" id="4.98.1.1" evidence="7 8"/>
<dbReference type="OrthoDB" id="9809741at2"/>
<dbReference type="GO" id="GO:0005737">
    <property type="term" value="C:cytoplasm"/>
    <property type="evidence" value="ECO:0007669"/>
    <property type="project" value="UniProtKB-SubCell"/>
</dbReference>
<evidence type="ECO:0000256" key="7">
    <source>
        <dbReference type="HAMAP-Rule" id="MF_00323"/>
    </source>
</evidence>
<comment type="subcellular location">
    <subcellularLocation>
        <location evidence="7 8">Cytoplasm</location>
    </subcellularLocation>
</comment>
<dbReference type="HAMAP" id="MF_00323">
    <property type="entry name" value="Ferrochelatase"/>
    <property type="match status" value="1"/>
</dbReference>
<evidence type="ECO:0000256" key="6">
    <source>
        <dbReference type="ARBA" id="ARBA00024536"/>
    </source>
</evidence>
<comment type="catalytic activity">
    <reaction evidence="6">
        <text>Fe-coproporphyrin III + 2 H(+) = coproporphyrin III + Fe(2+)</text>
        <dbReference type="Rhea" id="RHEA:49572"/>
        <dbReference type="ChEBI" id="CHEBI:15378"/>
        <dbReference type="ChEBI" id="CHEBI:29033"/>
        <dbReference type="ChEBI" id="CHEBI:68438"/>
        <dbReference type="ChEBI" id="CHEBI:131725"/>
        <dbReference type="EC" id="4.99.1.9"/>
    </reaction>
    <physiologicalReaction direction="right-to-left" evidence="6">
        <dbReference type="Rhea" id="RHEA:49574"/>
    </physiologicalReaction>
</comment>
<keyword evidence="7" id="KW-0479">Metal-binding</keyword>
<keyword evidence="7 8" id="KW-0963">Cytoplasm</keyword>
<feature type="binding site" evidence="7">
    <location>
        <position position="214"/>
    </location>
    <ligand>
        <name>Fe(2+)</name>
        <dbReference type="ChEBI" id="CHEBI:29033"/>
    </ligand>
</feature>
<keyword evidence="5 7" id="KW-0627">Porphyrin biosynthesis</keyword>
<dbReference type="PANTHER" id="PTHR11108">
    <property type="entry name" value="FERROCHELATASE"/>
    <property type="match status" value="1"/>
</dbReference>
<sequence length="365" mass="41638">MSQLKKNSFTLVNLGGPRNRQEIEVFLRDLFLDPYVFDLPLWEPLRKFIARYIARTRAPKVALTYESMGYGGGSPLVAETEKQAEALSHILQKKTGEEWIGYVSMACGFPNLRDHLIEENAPSKSHIHVPLFPQFSRSTILSLGSIYQNKIGNCPVGKVGWVDPFALDPRFTRLVAEFIFDFMNGNLETKNFPHFKNVGRIPRWETYHLVFSAHGIPMRLVEKGDRYVTQLEQMITEVGEFLKNLGFQGQIYLSYQSRIGRAKWTEPNTKDILSKLGGEKRNIAIFPISFVSDHLETLEEIGVELRDIALRAGAKSYLRIPAFGTYPKFINLIADLILESRDKKRNTDCLCLRLGGERLPSCHLD</sequence>
<protein>
    <recommendedName>
        <fullName evidence="7 8">Ferrochelatase</fullName>
        <ecNumber evidence="7 8">4.98.1.1</ecNumber>
    </recommendedName>
    <alternativeName>
        <fullName evidence="7">Heme synthase</fullName>
    </alternativeName>
    <alternativeName>
        <fullName evidence="7">Protoheme ferro-lyase</fullName>
    </alternativeName>
</protein>
<dbReference type="Proteomes" id="UP000297693">
    <property type="component" value="Unassembled WGS sequence"/>
</dbReference>
<keyword evidence="2 7" id="KW-0408">Iron</keyword>
<dbReference type="CDD" id="cd03411">
    <property type="entry name" value="Ferrochelatase_N"/>
    <property type="match status" value="1"/>
</dbReference>
<dbReference type="PANTHER" id="PTHR11108:SF1">
    <property type="entry name" value="FERROCHELATASE, MITOCHONDRIAL"/>
    <property type="match status" value="1"/>
</dbReference>
<evidence type="ECO:0000256" key="1">
    <source>
        <dbReference type="ARBA" id="ARBA00007718"/>
    </source>
</evidence>
<dbReference type="SUPFAM" id="SSF53800">
    <property type="entry name" value="Chelatase"/>
    <property type="match status" value="1"/>
</dbReference>
<proteinExistence type="inferred from homology"/>
<keyword evidence="4 7" id="KW-0456">Lyase</keyword>
<keyword evidence="3 7" id="KW-0350">Heme biosynthesis</keyword>
<comment type="catalytic activity">
    <reaction evidence="7 8">
        <text>heme b + 2 H(+) = protoporphyrin IX + Fe(2+)</text>
        <dbReference type="Rhea" id="RHEA:22584"/>
        <dbReference type="ChEBI" id="CHEBI:15378"/>
        <dbReference type="ChEBI" id="CHEBI:29033"/>
        <dbReference type="ChEBI" id="CHEBI:57306"/>
        <dbReference type="ChEBI" id="CHEBI:60344"/>
        <dbReference type="EC" id="4.98.1.1"/>
    </reaction>
</comment>
<evidence type="ECO:0000256" key="4">
    <source>
        <dbReference type="ARBA" id="ARBA00023239"/>
    </source>
</evidence>
<dbReference type="CDD" id="cd00419">
    <property type="entry name" value="Ferrochelatase_C"/>
    <property type="match status" value="1"/>
</dbReference>
<evidence type="ECO:0000256" key="2">
    <source>
        <dbReference type="ARBA" id="ARBA00023004"/>
    </source>
</evidence>
<evidence type="ECO:0000256" key="8">
    <source>
        <dbReference type="RuleBase" id="RU000607"/>
    </source>
</evidence>
<dbReference type="EMBL" id="RQGD01000045">
    <property type="protein sequence ID" value="TGL56648.1"/>
    <property type="molecule type" value="Genomic_DNA"/>
</dbReference>
<name>A0A4R9JYG2_9LEPT</name>
<dbReference type="InterPro" id="IPR033644">
    <property type="entry name" value="Ferrochelatase_C"/>
</dbReference>
<dbReference type="GO" id="GO:0046872">
    <property type="term" value="F:metal ion binding"/>
    <property type="evidence" value="ECO:0007669"/>
    <property type="project" value="UniProtKB-KW"/>
</dbReference>
<comment type="function">
    <text evidence="7 8">Catalyzes the ferrous insertion into protoporphyrin IX.</text>
</comment>
<dbReference type="InterPro" id="IPR033659">
    <property type="entry name" value="Ferrochelatase_N"/>
</dbReference>
<evidence type="ECO:0000313" key="9">
    <source>
        <dbReference type="EMBL" id="TGL56648.1"/>
    </source>
</evidence>
<dbReference type="AlphaFoldDB" id="A0A4R9JYG2"/>
<feature type="binding site" evidence="7">
    <location>
        <position position="296"/>
    </location>
    <ligand>
        <name>Fe(2+)</name>
        <dbReference type="ChEBI" id="CHEBI:29033"/>
    </ligand>
</feature>
<organism evidence="9 10">
    <name type="scientific">Leptospira ognonensis</name>
    <dbReference type="NCBI Taxonomy" id="2484945"/>
    <lineage>
        <taxon>Bacteria</taxon>
        <taxon>Pseudomonadati</taxon>
        <taxon>Spirochaetota</taxon>
        <taxon>Spirochaetia</taxon>
        <taxon>Leptospirales</taxon>
        <taxon>Leptospiraceae</taxon>
        <taxon>Leptospira</taxon>
    </lineage>
</organism>
<comment type="pathway">
    <text evidence="7 8">Porphyrin-containing compound metabolism; protoheme biosynthesis; protoheme from protoporphyrin-IX: step 1/1.</text>
</comment>
<dbReference type="UniPathway" id="UPA00252">
    <property type="reaction ID" value="UER00325"/>
</dbReference>
<dbReference type="RefSeq" id="WP_135624866.1">
    <property type="nucleotide sequence ID" value="NZ_RQGD01000045.1"/>
</dbReference>
<accession>A0A4R9JYG2</accession>
<dbReference type="InterPro" id="IPR001015">
    <property type="entry name" value="Ferrochelatase"/>
</dbReference>
<comment type="caution">
    <text evidence="9">The sequence shown here is derived from an EMBL/GenBank/DDBJ whole genome shotgun (WGS) entry which is preliminary data.</text>
</comment>
<dbReference type="GO" id="GO:0004325">
    <property type="term" value="F:ferrochelatase activity"/>
    <property type="evidence" value="ECO:0007669"/>
    <property type="project" value="UniProtKB-UniRule"/>
</dbReference>
<evidence type="ECO:0000256" key="3">
    <source>
        <dbReference type="ARBA" id="ARBA00023133"/>
    </source>
</evidence>
<dbReference type="InterPro" id="IPR019772">
    <property type="entry name" value="Ferrochelatase_AS"/>
</dbReference>
<dbReference type="Pfam" id="PF00762">
    <property type="entry name" value="Ferrochelatase"/>
    <property type="match status" value="1"/>
</dbReference>
<dbReference type="PROSITE" id="PS00534">
    <property type="entry name" value="FERROCHELATASE"/>
    <property type="match status" value="1"/>
</dbReference>
<reference evidence="9" key="1">
    <citation type="journal article" date="2019" name="PLoS Negl. Trop. Dis.">
        <title>Revisiting the worldwide diversity of Leptospira species in the environment.</title>
        <authorList>
            <person name="Vincent A.T."/>
            <person name="Schiettekatte O."/>
            <person name="Bourhy P."/>
            <person name="Veyrier F.J."/>
            <person name="Picardeau M."/>
        </authorList>
    </citation>
    <scope>NUCLEOTIDE SEQUENCE [LARGE SCALE GENOMIC DNA]</scope>
    <source>
        <strain evidence="9">201702476</strain>
    </source>
</reference>
<gene>
    <name evidence="7 9" type="primary">hemH</name>
    <name evidence="9" type="ORF">EHQ58_15730</name>
</gene>
<dbReference type="NCBIfam" id="TIGR00109">
    <property type="entry name" value="hemH"/>
    <property type="match status" value="1"/>
</dbReference>
<comment type="similarity">
    <text evidence="1 7 8">Belongs to the ferrochelatase family.</text>
</comment>
<evidence type="ECO:0000256" key="5">
    <source>
        <dbReference type="ARBA" id="ARBA00023244"/>
    </source>
</evidence>
<keyword evidence="10" id="KW-1185">Reference proteome</keyword>
<dbReference type="GO" id="GO:0006783">
    <property type="term" value="P:heme biosynthetic process"/>
    <property type="evidence" value="ECO:0007669"/>
    <property type="project" value="UniProtKB-UniRule"/>
</dbReference>